<feature type="compositionally biased region" description="Basic and acidic residues" evidence="1">
    <location>
        <begin position="31"/>
        <end position="41"/>
    </location>
</feature>
<gene>
    <name evidence="2" type="ORF">UFOVP708_41</name>
</gene>
<sequence length="140" mass="15742">MSTIENALKAITDAAAEGSALSRGIKAAAPKVERPAPEPRKYTSPAKTSSRTYQSPKSFPVKTWEERLKESGRQDGKPYLLNNTDRQNLEETPVTKDMDFVKWLAECCLPRLMLGLDPDYEWASKLYTQRKNDIHRGGGK</sequence>
<feature type="region of interest" description="Disordered" evidence="1">
    <location>
        <begin position="19"/>
        <end position="93"/>
    </location>
</feature>
<evidence type="ECO:0000256" key="1">
    <source>
        <dbReference type="SAM" id="MobiDB-lite"/>
    </source>
</evidence>
<feature type="compositionally biased region" description="Basic and acidic residues" evidence="1">
    <location>
        <begin position="63"/>
        <end position="76"/>
    </location>
</feature>
<proteinExistence type="predicted"/>
<feature type="compositionally biased region" description="Polar residues" evidence="1">
    <location>
        <begin position="45"/>
        <end position="57"/>
    </location>
</feature>
<accession>A0A6J5NUU2</accession>
<evidence type="ECO:0000313" key="2">
    <source>
        <dbReference type="EMBL" id="CAB4158994.1"/>
    </source>
</evidence>
<protein>
    <submittedName>
        <fullName evidence="2">Uncharacterized protein</fullName>
    </submittedName>
</protein>
<name>A0A6J5NUU2_9CAUD</name>
<organism evidence="2">
    <name type="scientific">uncultured Caudovirales phage</name>
    <dbReference type="NCBI Taxonomy" id="2100421"/>
    <lineage>
        <taxon>Viruses</taxon>
        <taxon>Duplodnaviria</taxon>
        <taxon>Heunggongvirae</taxon>
        <taxon>Uroviricota</taxon>
        <taxon>Caudoviricetes</taxon>
        <taxon>Peduoviridae</taxon>
        <taxon>Maltschvirus</taxon>
        <taxon>Maltschvirus maltsch</taxon>
    </lineage>
</organism>
<reference evidence="2" key="1">
    <citation type="submission" date="2020-04" db="EMBL/GenBank/DDBJ databases">
        <authorList>
            <person name="Chiriac C."/>
            <person name="Salcher M."/>
            <person name="Ghai R."/>
            <person name="Kavagutti S V."/>
        </authorList>
    </citation>
    <scope>NUCLEOTIDE SEQUENCE</scope>
</reference>
<dbReference type="EMBL" id="LR796683">
    <property type="protein sequence ID" value="CAB4158994.1"/>
    <property type="molecule type" value="Genomic_DNA"/>
</dbReference>